<proteinExistence type="inferred from homology"/>
<dbReference type="PANTHER" id="PTHR30290">
    <property type="entry name" value="PERIPLASMIC BINDING COMPONENT OF ABC TRANSPORTER"/>
    <property type="match status" value="1"/>
</dbReference>
<dbReference type="Gene3D" id="3.10.105.10">
    <property type="entry name" value="Dipeptide-binding Protein, Domain 3"/>
    <property type="match status" value="1"/>
</dbReference>
<dbReference type="PANTHER" id="PTHR30290:SF10">
    <property type="entry name" value="PERIPLASMIC OLIGOPEPTIDE-BINDING PROTEIN-RELATED"/>
    <property type="match status" value="1"/>
</dbReference>
<evidence type="ECO:0000256" key="1">
    <source>
        <dbReference type="ARBA" id="ARBA00004196"/>
    </source>
</evidence>
<dbReference type="AlphaFoldDB" id="A0A848F9R1"/>
<evidence type="ECO:0000259" key="5">
    <source>
        <dbReference type="Pfam" id="PF00496"/>
    </source>
</evidence>
<gene>
    <name evidence="6" type="ORF">HHL10_10860</name>
</gene>
<evidence type="ECO:0000313" key="7">
    <source>
        <dbReference type="Proteomes" id="UP000574067"/>
    </source>
</evidence>
<dbReference type="EMBL" id="JABBFW010000006">
    <property type="protein sequence ID" value="NML15475.1"/>
    <property type="molecule type" value="Genomic_DNA"/>
</dbReference>
<comment type="similarity">
    <text evidence="2">Belongs to the bacterial solute-binding protein 5 family.</text>
</comment>
<keyword evidence="7" id="KW-1185">Reference proteome</keyword>
<dbReference type="GO" id="GO:0015833">
    <property type="term" value="P:peptide transport"/>
    <property type="evidence" value="ECO:0007669"/>
    <property type="project" value="TreeGrafter"/>
</dbReference>
<dbReference type="SUPFAM" id="SSF53850">
    <property type="entry name" value="Periplasmic binding protein-like II"/>
    <property type="match status" value="1"/>
</dbReference>
<evidence type="ECO:0000256" key="2">
    <source>
        <dbReference type="ARBA" id="ARBA00005695"/>
    </source>
</evidence>
<evidence type="ECO:0000256" key="3">
    <source>
        <dbReference type="ARBA" id="ARBA00022448"/>
    </source>
</evidence>
<reference evidence="6 7" key="1">
    <citation type="submission" date="2020-04" db="EMBL/GenBank/DDBJ databases">
        <title>Azohydromonas sp. isolated from soil.</title>
        <authorList>
            <person name="Dahal R.H."/>
        </authorList>
    </citation>
    <scope>NUCLEOTIDE SEQUENCE [LARGE SCALE GENOMIC DNA]</scope>
    <source>
        <strain evidence="6 7">G-1-1-14</strain>
    </source>
</reference>
<name>A0A848F9R1_9BURK</name>
<comment type="caution">
    <text evidence="6">The sequence shown here is derived from an EMBL/GenBank/DDBJ whole genome shotgun (WGS) entry which is preliminary data.</text>
</comment>
<evidence type="ECO:0000313" key="6">
    <source>
        <dbReference type="EMBL" id="NML15475.1"/>
    </source>
</evidence>
<organism evidence="6 7">
    <name type="scientific">Azohydromonas caseinilytica</name>
    <dbReference type="NCBI Taxonomy" id="2728836"/>
    <lineage>
        <taxon>Bacteria</taxon>
        <taxon>Pseudomonadati</taxon>
        <taxon>Pseudomonadota</taxon>
        <taxon>Betaproteobacteria</taxon>
        <taxon>Burkholderiales</taxon>
        <taxon>Sphaerotilaceae</taxon>
        <taxon>Azohydromonas</taxon>
    </lineage>
</organism>
<keyword evidence="3" id="KW-0813">Transport</keyword>
<comment type="subcellular location">
    <subcellularLocation>
        <location evidence="1">Cell envelope</location>
    </subcellularLocation>
</comment>
<dbReference type="GO" id="GO:0030313">
    <property type="term" value="C:cell envelope"/>
    <property type="evidence" value="ECO:0007669"/>
    <property type="project" value="UniProtKB-SubCell"/>
</dbReference>
<dbReference type="InterPro" id="IPR000914">
    <property type="entry name" value="SBP_5_dom"/>
</dbReference>
<evidence type="ECO:0000256" key="4">
    <source>
        <dbReference type="ARBA" id="ARBA00022729"/>
    </source>
</evidence>
<dbReference type="InterPro" id="IPR039424">
    <property type="entry name" value="SBP_5"/>
</dbReference>
<dbReference type="GO" id="GO:1904680">
    <property type="term" value="F:peptide transmembrane transporter activity"/>
    <property type="evidence" value="ECO:0007669"/>
    <property type="project" value="TreeGrafter"/>
</dbReference>
<sequence>MGARAPSPLGPIAGPLPRRWLPAALVIVLALLLAACDNSPYPAGTARSNTLLNAFQERSPRSLDPTASYNNNETPYTYQVYEPLYGYHYLKRPYALVPKAAEAIAEPRYLDAQRRPLPPDADPGQIAYSVYDIRIRPGILFAPHPAFARDEQGRHRYHALKAGELGERRTPLDFEHQGTRELTAEDFIYALKRHASPRVEAPVFGVFAEHVLGLKALGDTLRTEDAKLRQGLPASALDKPFLDLRRWPLEGAQAPEKHLLRITLKGKYPQWKYWLAMTFMAPVPWEADAFYAQPGMAGAGMSLAAWPVGTGPYMLTERITDRRHVLERNPNFRGEPYPCEGMPGDKEAGLLDDCGKTMPFIDRIVSTNEREKLPHKAKFIQGYLDVPEIERPEWGIEFLSDMQDSAATRRLYEERGFQFPKTVDISIAYLGFNWLDPVVGRGDTPQQQARNRRLRQAISIAIDYEEGYGRIFINKAGEAAHGPLPAGLFGSRHGTVEGHNPVTHRVVGGKVVRRSIAEARRLLAEAGYPDGRDAKSGRPLVLYYDFQRVPTPEIRAELDWLTRQFGKLGIQLEIRATDYNQFQEKMRHGRAQIFSWGWLADYPDPENFLFLLYGPNAKVGHDGENSSNYRNPEYDRLYKQMQSLDDGPRRQAVIDEMVDIVRQDAPWAWGYFPYAASAFQPWVHNGKPSLLVRDMAKYYRLDTELRAQRWAEWNRPQWWPLLLLPVALLALLWRLRAHWRAREAAAGRSEAGAKRPGEAAA</sequence>
<feature type="domain" description="Solute-binding protein family 5" evidence="5">
    <location>
        <begin position="177"/>
        <end position="617"/>
    </location>
</feature>
<dbReference type="CDD" id="cd08505">
    <property type="entry name" value="PBP2_NikA_DppA_OppA_like_18"/>
    <property type="match status" value="1"/>
</dbReference>
<dbReference type="Gene3D" id="3.40.190.10">
    <property type="entry name" value="Periplasmic binding protein-like II"/>
    <property type="match status" value="1"/>
</dbReference>
<keyword evidence="4" id="KW-0732">Signal</keyword>
<dbReference type="Proteomes" id="UP000574067">
    <property type="component" value="Unassembled WGS sequence"/>
</dbReference>
<dbReference type="Pfam" id="PF00496">
    <property type="entry name" value="SBP_bac_5"/>
    <property type="match status" value="1"/>
</dbReference>
<protein>
    <submittedName>
        <fullName evidence="6">ABC transporter substrate-binding protein</fullName>
    </submittedName>
</protein>
<accession>A0A848F9R1</accession>